<evidence type="ECO:0008006" key="4">
    <source>
        <dbReference type="Google" id="ProtNLM"/>
    </source>
</evidence>
<dbReference type="Proteomes" id="UP000287247">
    <property type="component" value="Unassembled WGS sequence"/>
</dbReference>
<protein>
    <recommendedName>
        <fullName evidence="4">DUF3782 domain-containing protein</fullName>
    </recommendedName>
</protein>
<organism evidence="2 3">
    <name type="scientific">Aphanothece sacrum FPU1</name>
    <dbReference type="NCBI Taxonomy" id="1920663"/>
    <lineage>
        <taxon>Bacteria</taxon>
        <taxon>Bacillati</taxon>
        <taxon>Cyanobacteriota</taxon>
        <taxon>Cyanophyceae</taxon>
        <taxon>Oscillatoriophycideae</taxon>
        <taxon>Chroococcales</taxon>
        <taxon>Aphanothecaceae</taxon>
        <taxon>Aphanothece</taxon>
    </lineage>
</organism>
<evidence type="ECO:0000256" key="1">
    <source>
        <dbReference type="SAM" id="MobiDB-lite"/>
    </source>
</evidence>
<dbReference type="PANTHER" id="PTHR38753">
    <property type="entry name" value="SLR1441 PROTEIN"/>
    <property type="match status" value="1"/>
</dbReference>
<evidence type="ECO:0000313" key="3">
    <source>
        <dbReference type="Proteomes" id="UP000287247"/>
    </source>
</evidence>
<dbReference type="InterPro" id="IPR011335">
    <property type="entry name" value="Restrct_endonuc-II-like"/>
</dbReference>
<sequence>MATTSDEVWQLLGELIEAQKETRRILLQQAQEAEKSRQQAEKDRQQVEKDRQQAEKDRQQVEKDRQQVEKDRQETKHSFQETERILEEQSRKTDLKIQQVSEQIGKLGNRLGEFVEWQVRPAAVRLFQERGIDVHELHTEVSVKRPQGGLEIDLLVVNETEVILIEVKSKLTQRDVDEHLERLAKFKEFMPRYGDAKALGAVAAMVVTDEVANYAYRRGLFVLAQSGESVIILNDAQFQPQVW</sequence>
<comment type="caution">
    <text evidence="2">The sequence shown here is derived from an EMBL/GenBank/DDBJ whole genome shotgun (WGS) entry which is preliminary data.</text>
</comment>
<gene>
    <name evidence="2" type="ORF">AsFPU1_3683</name>
</gene>
<dbReference type="OrthoDB" id="428358at2"/>
<name>A0A401ILY5_APHSA</name>
<accession>A0A401ILY5</accession>
<feature type="region of interest" description="Disordered" evidence="1">
    <location>
        <begin position="30"/>
        <end position="85"/>
    </location>
</feature>
<dbReference type="SUPFAM" id="SSF52980">
    <property type="entry name" value="Restriction endonuclease-like"/>
    <property type="match status" value="1"/>
</dbReference>
<proteinExistence type="predicted"/>
<dbReference type="EMBL" id="BDQK01000016">
    <property type="protein sequence ID" value="GBF82255.1"/>
    <property type="molecule type" value="Genomic_DNA"/>
</dbReference>
<reference evidence="3" key="1">
    <citation type="submission" date="2017-05" db="EMBL/GenBank/DDBJ databases">
        <title>Physiological properties and genetic analysis related to exopolysaccharide production of fresh-water unicellular cyanobacterium Aphanothece sacrum, Suizenji Nori, that has been cultured as a food source in Japan.</title>
        <authorList>
            <person name="Kanesaki Y."/>
            <person name="Yoshikawa S."/>
            <person name="Ohki K."/>
        </authorList>
    </citation>
    <scope>NUCLEOTIDE SEQUENCE [LARGE SCALE GENOMIC DNA]</scope>
    <source>
        <strain evidence="3">FPU1</strain>
    </source>
</reference>
<evidence type="ECO:0000313" key="2">
    <source>
        <dbReference type="EMBL" id="GBF82255.1"/>
    </source>
</evidence>
<feature type="compositionally biased region" description="Basic and acidic residues" evidence="1">
    <location>
        <begin position="32"/>
        <end position="85"/>
    </location>
</feature>
<keyword evidence="3" id="KW-1185">Reference proteome</keyword>
<dbReference type="AlphaFoldDB" id="A0A401ILY5"/>
<dbReference type="PANTHER" id="PTHR38753:SF1">
    <property type="entry name" value="SLR1441 PROTEIN"/>
    <property type="match status" value="1"/>
</dbReference>